<name>A0A515ETA9_9BURK</name>
<reference evidence="2" key="2">
    <citation type="journal article" date="2020" name="Int. J. Syst. Evol. Microbiol.">
        <title>Genomic insights into a novel species Rhodoferax aquaticus sp. nov., isolated from freshwater.</title>
        <authorList>
            <person name="Li T."/>
            <person name="Zhuo Y."/>
            <person name="Jin C.Z."/>
            <person name="Wu X."/>
            <person name="Ko S.R."/>
            <person name="Jin F.J."/>
            <person name="Ahn C.Y."/>
            <person name="Oh H.M."/>
            <person name="Lee H.G."/>
            <person name="Jin L."/>
        </authorList>
    </citation>
    <scope>NUCLEOTIDE SEQUENCE [LARGE SCALE GENOMIC DNA]</scope>
    <source>
        <strain evidence="2">Gr-4</strain>
    </source>
</reference>
<proteinExistence type="predicted"/>
<evidence type="ECO:0000313" key="2">
    <source>
        <dbReference type="Proteomes" id="UP000317365"/>
    </source>
</evidence>
<dbReference type="AlphaFoldDB" id="A0A515ETA9"/>
<reference evidence="2" key="1">
    <citation type="submission" date="2019-02" db="EMBL/GenBank/DDBJ databases">
        <title>Complete genome sequence of Rhodoferax sp. Gr-4.</title>
        <authorList>
            <person name="Jin L."/>
        </authorList>
    </citation>
    <scope>NUCLEOTIDE SEQUENCE [LARGE SCALE GENOMIC DNA]</scope>
    <source>
        <strain evidence="2">Gr-4</strain>
    </source>
</reference>
<dbReference type="Proteomes" id="UP000317365">
    <property type="component" value="Chromosome"/>
</dbReference>
<evidence type="ECO:0008006" key="3">
    <source>
        <dbReference type="Google" id="ProtNLM"/>
    </source>
</evidence>
<sequence>MTTWFERWGLTLLALVAAATGAAMSALVLVPHYQERIATMERNQARAIATARQADIDALKTANAHGNELTARLQLAESTLTHKDQELKNAIASKTTGRACLSGDVVRLLNQPAAEDRAAHLPTPTASPAAADGTAATDTDVAQWASNARTQYDLCRARLNALIDW</sequence>
<evidence type="ECO:0000313" key="1">
    <source>
        <dbReference type="EMBL" id="QDL55910.1"/>
    </source>
</evidence>
<dbReference type="EMBL" id="CP036282">
    <property type="protein sequence ID" value="QDL55910.1"/>
    <property type="molecule type" value="Genomic_DNA"/>
</dbReference>
<gene>
    <name evidence="1" type="ORF">EXZ61_17970</name>
</gene>
<accession>A0A515ETA9</accession>
<organism evidence="1 2">
    <name type="scientific">Rhodoferax aquaticus</name>
    <dbReference type="NCBI Taxonomy" id="2527691"/>
    <lineage>
        <taxon>Bacteria</taxon>
        <taxon>Pseudomonadati</taxon>
        <taxon>Pseudomonadota</taxon>
        <taxon>Betaproteobacteria</taxon>
        <taxon>Burkholderiales</taxon>
        <taxon>Comamonadaceae</taxon>
        <taxon>Rhodoferax</taxon>
    </lineage>
</organism>
<protein>
    <recommendedName>
        <fullName evidence="3">Lysis protein</fullName>
    </recommendedName>
</protein>
<dbReference type="KEGG" id="rhg:EXZ61_17970"/>
<keyword evidence="2" id="KW-1185">Reference proteome</keyword>
<dbReference type="RefSeq" id="WP_142813062.1">
    <property type="nucleotide sequence ID" value="NZ_CP036282.1"/>
</dbReference>